<dbReference type="Pfam" id="PF00989">
    <property type="entry name" value="PAS"/>
    <property type="match status" value="1"/>
</dbReference>
<evidence type="ECO:0000259" key="10">
    <source>
        <dbReference type="PROSITE" id="PS50883"/>
    </source>
</evidence>
<dbReference type="RefSeq" id="WP_052813399.1">
    <property type="nucleotide sequence ID" value="NZ_CP067013.1"/>
</dbReference>
<keyword evidence="6" id="KW-0175">Coiled coil</keyword>
<dbReference type="GO" id="GO:0071111">
    <property type="term" value="F:cyclic-guanylate-specific phosphodiesterase activity"/>
    <property type="evidence" value="ECO:0007669"/>
    <property type="project" value="UniProtKB-EC"/>
</dbReference>
<dbReference type="SMART" id="SM00267">
    <property type="entry name" value="GGDEF"/>
    <property type="match status" value="1"/>
</dbReference>
<dbReference type="Pfam" id="PF00563">
    <property type="entry name" value="EAL"/>
    <property type="match status" value="1"/>
</dbReference>
<accession>A0A9X7YT22</accession>
<dbReference type="CDD" id="cd01948">
    <property type="entry name" value="EAL"/>
    <property type="match status" value="1"/>
</dbReference>
<dbReference type="InterPro" id="IPR000700">
    <property type="entry name" value="PAS-assoc_C"/>
</dbReference>
<evidence type="ECO:0000256" key="5">
    <source>
        <dbReference type="ARBA" id="ARBA00051114"/>
    </source>
</evidence>
<dbReference type="CDD" id="cd00130">
    <property type="entry name" value="PAS"/>
    <property type="match status" value="4"/>
</dbReference>
<dbReference type="FunFam" id="3.30.70.270:FF:000001">
    <property type="entry name" value="Diguanylate cyclase domain protein"/>
    <property type="match status" value="1"/>
</dbReference>
<dbReference type="SMART" id="SM00086">
    <property type="entry name" value="PAC"/>
    <property type="match status" value="4"/>
</dbReference>
<dbReference type="InterPro" id="IPR000014">
    <property type="entry name" value="PAS"/>
</dbReference>
<dbReference type="Gene3D" id="3.30.70.270">
    <property type="match status" value="1"/>
</dbReference>
<organism evidence="12 13">
    <name type="scientific">Stutzerimonas balearica</name>
    <dbReference type="NCBI Taxonomy" id="74829"/>
    <lineage>
        <taxon>Bacteria</taxon>
        <taxon>Pseudomonadati</taxon>
        <taxon>Pseudomonadota</taxon>
        <taxon>Gammaproteobacteria</taxon>
        <taxon>Pseudomonadales</taxon>
        <taxon>Pseudomonadaceae</taxon>
        <taxon>Stutzerimonas</taxon>
    </lineage>
</organism>
<dbReference type="Proteomes" id="UP000595933">
    <property type="component" value="Chromosome"/>
</dbReference>
<feature type="domain" description="PAS" evidence="8">
    <location>
        <begin position="419"/>
        <end position="466"/>
    </location>
</feature>
<gene>
    <name evidence="12" type="ORF">I6H70_01040</name>
</gene>
<sequence length="981" mass="110679">MSEDFPASPGLAGQANDTPPRPRIHAYIPAQHEQPWHDTSYLLSVLSEAHFGVWSWELRSGRVLWSRQAQALFGVDLDAMADQHADYIDLVLREDRRTVAAAFESAVRNADEHLRLEHRVQGADGTPRWLEITGQRHQTPHGPVYIGVIRDNTEQHRQAEALLESQERLELALESVRLGTWDWHIPSNMLYASARASDLQGVVSGPYHGPFGDFFACVPEEDRHKMRRAYQDLVAGLRQEYQVIYRATGEDGQTRHLESTAKLYRDEQGQPLRMAGIIMDITERVQREQRLTASEEKFATLFQASPDPICLTLIRDGNFLEINPSFTRTFGWQASEIVGRNAPEVGFWVDEGRRAELYDQLREQHGLDNAEAQFHTRDGRIVTCVVSSRFIRIDRRLSIITTFRDISKRQQAEAALRASEAKFAKAFRSSQDAITISERDSGRFIEVNDGFYRLTGYRPEEVIGRTAADLRLWPGPQREILLERIRQDGRVTNMELLGLDRSGQSKSIAVSAEPIELNGQQCLLLTARDVSQLKAAQAQVLHMAYHDPLTNLPNRTLLMDRLSQQGALLKRHDMRGALLFLDLDHFKHINDSLGHPVGDAVLKMITARLEASVRQEDTVARLGGDEFVVLLTGLSGKRSEVTRQVRMVAEKLRQVLAEPMLFDGHHLRVTPSIGIALIPDHGDSPADLLKRADIALYRAKDAGRNAIQIFRKTMQDAASNRLRLEQELRQALLRGEFELHLQPQVDAQSGGIIGAEALLRWRHPQLGMQSPQSFIAVLEESGLIIEVGAWVIEEACRIVAALRDERLVTAEAFSLCINISPRQFRQTDFVERVVRALEHSDLPRQMITLEITESIVIQNLDDTIAKMRRLRQLGVGFAMDDFGTGYSSLTYLKRLPVDVLKIDQSFVRDALADGNDAEIIRAIVSMADSLGLSVVAEGVELPAQLEMLQRQGCNRYQGYLFSPPVPVAQFQQLLLGDRRNE</sequence>
<feature type="region of interest" description="Disordered" evidence="7">
    <location>
        <begin position="1"/>
        <end position="23"/>
    </location>
</feature>
<dbReference type="PROSITE" id="PS50113">
    <property type="entry name" value="PAC"/>
    <property type="match status" value="3"/>
</dbReference>
<evidence type="ECO:0000256" key="1">
    <source>
        <dbReference type="ARBA" id="ARBA00001946"/>
    </source>
</evidence>
<dbReference type="SUPFAM" id="SSF141868">
    <property type="entry name" value="EAL domain-like"/>
    <property type="match status" value="1"/>
</dbReference>
<evidence type="ECO:0000256" key="3">
    <source>
        <dbReference type="ARBA" id="ARBA00012282"/>
    </source>
</evidence>
<dbReference type="InterPro" id="IPR052155">
    <property type="entry name" value="Biofilm_reg_signaling"/>
</dbReference>
<dbReference type="NCBIfam" id="TIGR00229">
    <property type="entry name" value="sensory_box"/>
    <property type="match status" value="4"/>
</dbReference>
<evidence type="ECO:0000256" key="7">
    <source>
        <dbReference type="SAM" id="MobiDB-lite"/>
    </source>
</evidence>
<dbReference type="PROSITE" id="PS50887">
    <property type="entry name" value="GGDEF"/>
    <property type="match status" value="1"/>
</dbReference>
<dbReference type="InterPro" id="IPR001633">
    <property type="entry name" value="EAL_dom"/>
</dbReference>
<evidence type="ECO:0000256" key="6">
    <source>
        <dbReference type="SAM" id="Coils"/>
    </source>
</evidence>
<dbReference type="PANTHER" id="PTHR44757">
    <property type="entry name" value="DIGUANYLATE CYCLASE DGCP"/>
    <property type="match status" value="1"/>
</dbReference>
<dbReference type="InterPro" id="IPR000160">
    <property type="entry name" value="GGDEF_dom"/>
</dbReference>
<dbReference type="InterPro" id="IPR001610">
    <property type="entry name" value="PAC"/>
</dbReference>
<dbReference type="AlphaFoldDB" id="A0A9X7YT22"/>
<dbReference type="InterPro" id="IPR013655">
    <property type="entry name" value="PAS_fold_3"/>
</dbReference>
<dbReference type="Gene3D" id="3.30.450.20">
    <property type="entry name" value="PAS domain"/>
    <property type="match status" value="4"/>
</dbReference>
<feature type="domain" description="PAC" evidence="9">
    <location>
        <begin position="237"/>
        <end position="293"/>
    </location>
</feature>
<dbReference type="EC" id="3.1.4.52" evidence="3"/>
<keyword evidence="4" id="KW-0973">c-di-GMP</keyword>
<comment type="catalytic activity">
    <reaction evidence="5">
        <text>3',3'-c-di-GMP + H2O = 5'-phosphoguanylyl(3'-&gt;5')guanosine + H(+)</text>
        <dbReference type="Rhea" id="RHEA:24902"/>
        <dbReference type="ChEBI" id="CHEBI:15377"/>
        <dbReference type="ChEBI" id="CHEBI:15378"/>
        <dbReference type="ChEBI" id="CHEBI:58754"/>
        <dbReference type="ChEBI" id="CHEBI:58805"/>
        <dbReference type="EC" id="3.1.4.52"/>
    </reaction>
    <physiologicalReaction direction="left-to-right" evidence="5">
        <dbReference type="Rhea" id="RHEA:24903"/>
    </physiologicalReaction>
</comment>
<feature type="domain" description="PAC" evidence="9">
    <location>
        <begin position="368"/>
        <end position="418"/>
    </location>
</feature>
<evidence type="ECO:0000259" key="11">
    <source>
        <dbReference type="PROSITE" id="PS50887"/>
    </source>
</evidence>
<dbReference type="InterPro" id="IPR035919">
    <property type="entry name" value="EAL_sf"/>
</dbReference>
<dbReference type="CDD" id="cd01949">
    <property type="entry name" value="GGDEF"/>
    <property type="match status" value="1"/>
</dbReference>
<feature type="domain" description="GGDEF" evidence="11">
    <location>
        <begin position="574"/>
        <end position="712"/>
    </location>
</feature>
<dbReference type="InterPro" id="IPR035965">
    <property type="entry name" value="PAS-like_dom_sf"/>
</dbReference>
<dbReference type="GO" id="GO:0005886">
    <property type="term" value="C:plasma membrane"/>
    <property type="evidence" value="ECO:0007669"/>
    <property type="project" value="UniProtKB-SubCell"/>
</dbReference>
<feature type="coiled-coil region" evidence="6">
    <location>
        <begin position="707"/>
        <end position="734"/>
    </location>
</feature>
<dbReference type="Pfam" id="PF13426">
    <property type="entry name" value="PAS_9"/>
    <property type="match status" value="1"/>
</dbReference>
<dbReference type="FunFam" id="3.20.20.450:FF:000001">
    <property type="entry name" value="Cyclic di-GMP phosphodiesterase yahA"/>
    <property type="match status" value="1"/>
</dbReference>
<feature type="domain" description="EAL" evidence="10">
    <location>
        <begin position="721"/>
        <end position="978"/>
    </location>
</feature>
<dbReference type="GO" id="GO:0006355">
    <property type="term" value="P:regulation of DNA-templated transcription"/>
    <property type="evidence" value="ECO:0007669"/>
    <property type="project" value="InterPro"/>
</dbReference>
<evidence type="ECO:0000313" key="12">
    <source>
        <dbReference type="EMBL" id="QQN51095.1"/>
    </source>
</evidence>
<evidence type="ECO:0000256" key="2">
    <source>
        <dbReference type="ARBA" id="ARBA00004533"/>
    </source>
</evidence>
<dbReference type="PROSITE" id="PS50883">
    <property type="entry name" value="EAL"/>
    <property type="match status" value="1"/>
</dbReference>
<dbReference type="InterPro" id="IPR029787">
    <property type="entry name" value="Nucleotide_cyclase"/>
</dbReference>
<dbReference type="Pfam" id="PF08447">
    <property type="entry name" value="PAS_3"/>
    <property type="match status" value="2"/>
</dbReference>
<comment type="subcellular location">
    <subcellularLocation>
        <location evidence="2">Cell inner membrane</location>
    </subcellularLocation>
</comment>
<dbReference type="EMBL" id="CP067013">
    <property type="protein sequence ID" value="QQN51095.1"/>
    <property type="molecule type" value="Genomic_DNA"/>
</dbReference>
<evidence type="ECO:0000259" key="9">
    <source>
        <dbReference type="PROSITE" id="PS50113"/>
    </source>
</evidence>
<dbReference type="NCBIfam" id="TIGR00254">
    <property type="entry name" value="GGDEF"/>
    <property type="match status" value="1"/>
</dbReference>
<feature type="domain" description="PAC" evidence="9">
    <location>
        <begin position="114"/>
        <end position="164"/>
    </location>
</feature>
<dbReference type="PROSITE" id="PS50112">
    <property type="entry name" value="PAS"/>
    <property type="match status" value="2"/>
</dbReference>
<evidence type="ECO:0000256" key="4">
    <source>
        <dbReference type="ARBA" id="ARBA00022636"/>
    </source>
</evidence>
<dbReference type="PANTHER" id="PTHR44757:SF2">
    <property type="entry name" value="BIOFILM ARCHITECTURE MAINTENANCE PROTEIN MBAA"/>
    <property type="match status" value="1"/>
</dbReference>
<protein>
    <recommendedName>
        <fullName evidence="3">cyclic-guanylate-specific phosphodiesterase</fullName>
        <ecNumber evidence="3">3.1.4.52</ecNumber>
    </recommendedName>
</protein>
<reference evidence="12 13" key="1">
    <citation type="submission" date="2020-12" db="EMBL/GenBank/DDBJ databases">
        <title>FDA dAtabase for Regulatory Grade micrObial Sequences (FDA-ARGOS): Supporting development and validation of Infectious Disease Dx tests.</title>
        <authorList>
            <person name="Sproer C."/>
            <person name="Gronow S."/>
            <person name="Severitt S."/>
            <person name="Schroder I."/>
            <person name="Tallon L."/>
            <person name="Sadzewicz L."/>
            <person name="Zhao X."/>
            <person name="Boylan J."/>
            <person name="Ott S."/>
            <person name="Bowen H."/>
            <person name="Vavikolanu K."/>
            <person name="Mehta A."/>
            <person name="Aluvathingal J."/>
            <person name="Nadendla S."/>
            <person name="Lowell S."/>
            <person name="Myers T."/>
            <person name="Yan Y."/>
            <person name="Sichtig H."/>
        </authorList>
    </citation>
    <scope>NUCLEOTIDE SEQUENCE [LARGE SCALE GENOMIC DNA]</scope>
    <source>
        <strain evidence="12 13">FDAARGOS_1013</strain>
    </source>
</reference>
<proteinExistence type="predicted"/>
<dbReference type="InterPro" id="IPR013767">
    <property type="entry name" value="PAS_fold"/>
</dbReference>
<dbReference type="Gene3D" id="3.20.20.450">
    <property type="entry name" value="EAL domain"/>
    <property type="match status" value="1"/>
</dbReference>
<comment type="cofactor">
    <cofactor evidence="1">
        <name>Mg(2+)</name>
        <dbReference type="ChEBI" id="CHEBI:18420"/>
    </cofactor>
</comment>
<feature type="domain" description="PAS" evidence="8">
    <location>
        <begin position="294"/>
        <end position="341"/>
    </location>
</feature>
<evidence type="ECO:0000259" key="8">
    <source>
        <dbReference type="PROSITE" id="PS50112"/>
    </source>
</evidence>
<dbReference type="Pfam" id="PF00990">
    <property type="entry name" value="GGDEF"/>
    <property type="match status" value="1"/>
</dbReference>
<dbReference type="SUPFAM" id="SSF55073">
    <property type="entry name" value="Nucleotide cyclase"/>
    <property type="match status" value="1"/>
</dbReference>
<dbReference type="Gene3D" id="2.10.70.100">
    <property type="match status" value="1"/>
</dbReference>
<dbReference type="GO" id="GO:0071732">
    <property type="term" value="P:cellular response to nitric oxide"/>
    <property type="evidence" value="ECO:0007669"/>
    <property type="project" value="UniProtKB-ARBA"/>
</dbReference>
<dbReference type="SMART" id="SM00052">
    <property type="entry name" value="EAL"/>
    <property type="match status" value="1"/>
</dbReference>
<name>A0A9X7YT22_9GAMM</name>
<dbReference type="InterPro" id="IPR043128">
    <property type="entry name" value="Rev_trsase/Diguanyl_cyclase"/>
</dbReference>
<dbReference type="SUPFAM" id="SSF55785">
    <property type="entry name" value="PYP-like sensor domain (PAS domain)"/>
    <property type="match status" value="4"/>
</dbReference>
<evidence type="ECO:0000313" key="13">
    <source>
        <dbReference type="Proteomes" id="UP000595933"/>
    </source>
</evidence>
<dbReference type="SMART" id="SM00091">
    <property type="entry name" value="PAS"/>
    <property type="match status" value="4"/>
</dbReference>